<dbReference type="EMBL" id="FRBR01000013">
    <property type="protein sequence ID" value="SHM29554.1"/>
    <property type="molecule type" value="Genomic_DNA"/>
</dbReference>
<evidence type="ECO:0000256" key="2">
    <source>
        <dbReference type="ARBA" id="ARBA00022679"/>
    </source>
</evidence>
<evidence type="ECO:0000313" key="8">
    <source>
        <dbReference type="Proteomes" id="UP000183974"/>
    </source>
</evidence>
<keyword evidence="8" id="KW-1185">Reference proteome</keyword>
<name>A0A1M7HM77_9RHOB</name>
<dbReference type="GO" id="GO:0006535">
    <property type="term" value="P:cysteine biosynthetic process from serine"/>
    <property type="evidence" value="ECO:0007669"/>
    <property type="project" value="InterPro"/>
</dbReference>
<dbReference type="InterPro" id="IPR001451">
    <property type="entry name" value="Hexapep"/>
</dbReference>
<evidence type="ECO:0000256" key="6">
    <source>
        <dbReference type="SAM" id="MobiDB-lite"/>
    </source>
</evidence>
<evidence type="ECO:0000256" key="5">
    <source>
        <dbReference type="PIRNR" id="PIRNR000441"/>
    </source>
</evidence>
<reference evidence="7 8" key="1">
    <citation type="submission" date="2016-11" db="EMBL/GenBank/DDBJ databases">
        <authorList>
            <person name="Jaros S."/>
            <person name="Januszkiewicz K."/>
            <person name="Wedrychowicz H."/>
        </authorList>
    </citation>
    <scope>NUCLEOTIDE SEQUENCE [LARGE SCALE GENOMIC DNA]</scope>
    <source>
        <strain evidence="7 8">DSM 29589</strain>
    </source>
</reference>
<sequence length="175" mass="18583">MNKIQPEQPAVSATTPDQSREQPRKLWDPSRRLLRSIRRYQAARARGGWLAWLMCKVYSQTFRFWTIITQAELPLNGDLGGGLMLPHPNGVVVHPKAKVGPNCILFQQVTLGTSGNGPGAPVIGGGVDIGAGAKVLGPVTIGDHAVIGANAVVTQDIPEGAIAAGVPARIIGKRW</sequence>
<dbReference type="Proteomes" id="UP000183974">
    <property type="component" value="Unassembled WGS sequence"/>
</dbReference>
<dbReference type="GO" id="GO:0009001">
    <property type="term" value="F:serine O-acetyltransferase activity"/>
    <property type="evidence" value="ECO:0007669"/>
    <property type="project" value="UniProtKB-EC"/>
</dbReference>
<dbReference type="PANTHER" id="PTHR42811">
    <property type="entry name" value="SERINE ACETYLTRANSFERASE"/>
    <property type="match status" value="1"/>
</dbReference>
<dbReference type="InterPro" id="IPR045304">
    <property type="entry name" value="LbH_SAT"/>
</dbReference>
<organism evidence="7 8">
    <name type="scientific">Roseovarius pacificus</name>
    <dbReference type="NCBI Taxonomy" id="337701"/>
    <lineage>
        <taxon>Bacteria</taxon>
        <taxon>Pseudomonadati</taxon>
        <taxon>Pseudomonadota</taxon>
        <taxon>Alphaproteobacteria</taxon>
        <taxon>Rhodobacterales</taxon>
        <taxon>Roseobacteraceae</taxon>
        <taxon>Roseovarius</taxon>
    </lineage>
</organism>
<evidence type="ECO:0000256" key="3">
    <source>
        <dbReference type="ARBA" id="ARBA00022737"/>
    </source>
</evidence>
<gene>
    <name evidence="7" type="ORF">SAMN05444398_11322</name>
</gene>
<dbReference type="CDD" id="cd03354">
    <property type="entry name" value="LbH_SAT"/>
    <property type="match status" value="1"/>
</dbReference>
<dbReference type="Pfam" id="PF00132">
    <property type="entry name" value="Hexapep"/>
    <property type="match status" value="1"/>
</dbReference>
<evidence type="ECO:0000256" key="1">
    <source>
        <dbReference type="ARBA" id="ARBA00007274"/>
    </source>
</evidence>
<dbReference type="InterPro" id="IPR018357">
    <property type="entry name" value="Hexapep_transf_CS"/>
</dbReference>
<dbReference type="AlphaFoldDB" id="A0A1M7HM77"/>
<comment type="catalytic activity">
    <reaction evidence="5">
        <text>L-serine + acetyl-CoA = O-acetyl-L-serine + CoA</text>
        <dbReference type="Rhea" id="RHEA:24560"/>
        <dbReference type="ChEBI" id="CHEBI:33384"/>
        <dbReference type="ChEBI" id="CHEBI:57287"/>
        <dbReference type="ChEBI" id="CHEBI:57288"/>
        <dbReference type="ChEBI" id="CHEBI:58340"/>
        <dbReference type="EC" id="2.3.1.30"/>
    </reaction>
</comment>
<dbReference type="InterPro" id="IPR011004">
    <property type="entry name" value="Trimer_LpxA-like_sf"/>
</dbReference>
<dbReference type="SUPFAM" id="SSF51161">
    <property type="entry name" value="Trimeric LpxA-like enzymes"/>
    <property type="match status" value="1"/>
</dbReference>
<evidence type="ECO:0000313" key="7">
    <source>
        <dbReference type="EMBL" id="SHM29554.1"/>
    </source>
</evidence>
<dbReference type="EC" id="2.3.1.30" evidence="5"/>
<dbReference type="Gene3D" id="2.160.10.10">
    <property type="entry name" value="Hexapeptide repeat proteins"/>
    <property type="match status" value="1"/>
</dbReference>
<protein>
    <recommendedName>
        <fullName evidence="5">Serine acetyltransferase</fullName>
        <ecNumber evidence="5">2.3.1.30</ecNumber>
    </recommendedName>
</protein>
<keyword evidence="3" id="KW-0677">Repeat</keyword>
<dbReference type="STRING" id="337701.SAMN05444398_11322"/>
<dbReference type="InterPro" id="IPR005881">
    <property type="entry name" value="Ser_O-AcTrfase"/>
</dbReference>
<dbReference type="GO" id="GO:0005737">
    <property type="term" value="C:cytoplasm"/>
    <property type="evidence" value="ECO:0007669"/>
    <property type="project" value="InterPro"/>
</dbReference>
<keyword evidence="2 5" id="KW-0808">Transferase</keyword>
<accession>A0A1M7HM77</accession>
<dbReference type="PIRSF" id="PIRSF000441">
    <property type="entry name" value="CysE"/>
    <property type="match status" value="1"/>
</dbReference>
<keyword evidence="4 5" id="KW-0012">Acyltransferase</keyword>
<feature type="region of interest" description="Disordered" evidence="6">
    <location>
        <begin position="1"/>
        <end position="25"/>
    </location>
</feature>
<evidence type="ECO:0000256" key="4">
    <source>
        <dbReference type="ARBA" id="ARBA00023315"/>
    </source>
</evidence>
<dbReference type="PROSITE" id="PS00101">
    <property type="entry name" value="HEXAPEP_TRANSFERASES"/>
    <property type="match status" value="1"/>
</dbReference>
<proteinExistence type="inferred from homology"/>
<dbReference type="OrthoDB" id="7545269at2"/>
<comment type="similarity">
    <text evidence="1 5">Belongs to the transferase hexapeptide repeat family.</text>
</comment>